<proteinExistence type="predicted"/>
<dbReference type="Gene3D" id="1.25.40.120">
    <property type="entry name" value="Protein prenylyltransferase"/>
    <property type="match status" value="1"/>
</dbReference>
<reference evidence="1" key="1">
    <citation type="submission" date="2022-06" db="EMBL/GenBank/DDBJ databases">
        <authorList>
            <person name="Berger JAMES D."/>
            <person name="Berger JAMES D."/>
        </authorList>
    </citation>
    <scope>NUCLEOTIDE SEQUENCE [LARGE SCALE GENOMIC DNA]</scope>
</reference>
<evidence type="ECO:0000313" key="2">
    <source>
        <dbReference type="WBParaSite" id="TREG1_5850.1"/>
    </source>
</evidence>
<organism evidence="1 2">
    <name type="scientific">Trichobilharzia regenti</name>
    <name type="common">Nasal bird schistosome</name>
    <dbReference type="NCBI Taxonomy" id="157069"/>
    <lineage>
        <taxon>Eukaryota</taxon>
        <taxon>Metazoa</taxon>
        <taxon>Spiralia</taxon>
        <taxon>Lophotrochozoa</taxon>
        <taxon>Platyhelminthes</taxon>
        <taxon>Trematoda</taxon>
        <taxon>Digenea</taxon>
        <taxon>Strigeidida</taxon>
        <taxon>Schistosomatoidea</taxon>
        <taxon>Schistosomatidae</taxon>
        <taxon>Trichobilharzia</taxon>
    </lineage>
</organism>
<dbReference type="AlphaFoldDB" id="A0AA85K333"/>
<accession>A0AA85K333</accession>
<dbReference type="WBParaSite" id="TREG1_5850.1">
    <property type="protein sequence ID" value="TREG1_5850.1"/>
    <property type="gene ID" value="TREG1_5850"/>
</dbReference>
<reference evidence="2" key="2">
    <citation type="submission" date="2023-11" db="UniProtKB">
        <authorList>
            <consortium name="WormBaseParasite"/>
        </authorList>
    </citation>
    <scope>IDENTIFICATION</scope>
</reference>
<keyword evidence="1" id="KW-1185">Reference proteome</keyword>
<protein>
    <submittedName>
        <fullName evidence="2">DHC_N1 domain-containing protein</fullName>
    </submittedName>
</protein>
<name>A0AA85K333_TRIRE</name>
<dbReference type="Proteomes" id="UP000050795">
    <property type="component" value="Unassembled WGS sequence"/>
</dbReference>
<dbReference type="SUPFAM" id="SSF48439">
    <property type="entry name" value="Protein prenylyltransferase"/>
    <property type="match status" value="1"/>
</dbReference>
<evidence type="ECO:0000313" key="1">
    <source>
        <dbReference type="Proteomes" id="UP000050795"/>
    </source>
</evidence>
<sequence length="77" mass="9033">MKVCRHLFLHVPHVDAPTGDSMNMKYDPKTIFNRAISLCDRLANEVDRIRASYWQYRARQLTCFAKKFNLPCDIITS</sequence>